<keyword evidence="1" id="KW-0813">Transport</keyword>
<dbReference type="Proteomes" id="UP001604277">
    <property type="component" value="Unassembled WGS sequence"/>
</dbReference>
<evidence type="ECO:0000256" key="2">
    <source>
        <dbReference type="ARBA" id="ARBA00022737"/>
    </source>
</evidence>
<evidence type="ECO:0000256" key="1">
    <source>
        <dbReference type="ARBA" id="ARBA00022448"/>
    </source>
</evidence>
<dbReference type="InterPro" id="IPR011990">
    <property type="entry name" value="TPR-like_helical_dom_sf"/>
</dbReference>
<dbReference type="NCBIfam" id="TIGR00756">
    <property type="entry name" value="PPR"/>
    <property type="match status" value="1"/>
</dbReference>
<dbReference type="PANTHER" id="PTHR13414:SF9">
    <property type="entry name" value="PROTON-COUPLED ZINC ANTIPORTER SLC30A9, MITOCHONDRIAL"/>
    <property type="match status" value="1"/>
</dbReference>
<proteinExistence type="predicted"/>
<dbReference type="InterPro" id="IPR002885">
    <property type="entry name" value="PPR_rpt"/>
</dbReference>
<accession>A0ABD1S802</accession>
<dbReference type="PROSITE" id="PS51375">
    <property type="entry name" value="PPR"/>
    <property type="match status" value="1"/>
</dbReference>
<dbReference type="InterPro" id="IPR040177">
    <property type="entry name" value="SLC30A9"/>
</dbReference>
<dbReference type="Gene3D" id="1.25.40.10">
    <property type="entry name" value="Tetratricopeptide repeat domain"/>
    <property type="match status" value="1"/>
</dbReference>
<feature type="repeat" description="PPR" evidence="3">
    <location>
        <begin position="5"/>
        <end position="39"/>
    </location>
</feature>
<dbReference type="Pfam" id="PF13041">
    <property type="entry name" value="PPR_2"/>
    <property type="match status" value="1"/>
</dbReference>
<dbReference type="AlphaFoldDB" id="A0ABD1S802"/>
<comment type="caution">
    <text evidence="4">The sequence shown here is derived from an EMBL/GenBank/DDBJ whole genome shotgun (WGS) entry which is preliminary data.</text>
</comment>
<organism evidence="4 5">
    <name type="scientific">Forsythia ovata</name>
    <dbReference type="NCBI Taxonomy" id="205694"/>
    <lineage>
        <taxon>Eukaryota</taxon>
        <taxon>Viridiplantae</taxon>
        <taxon>Streptophyta</taxon>
        <taxon>Embryophyta</taxon>
        <taxon>Tracheophyta</taxon>
        <taxon>Spermatophyta</taxon>
        <taxon>Magnoliopsida</taxon>
        <taxon>eudicotyledons</taxon>
        <taxon>Gunneridae</taxon>
        <taxon>Pentapetalae</taxon>
        <taxon>asterids</taxon>
        <taxon>lamiids</taxon>
        <taxon>Lamiales</taxon>
        <taxon>Oleaceae</taxon>
        <taxon>Forsythieae</taxon>
        <taxon>Forsythia</taxon>
    </lineage>
</organism>
<evidence type="ECO:0000313" key="4">
    <source>
        <dbReference type="EMBL" id="KAL2495983.1"/>
    </source>
</evidence>
<name>A0ABD1S802_9LAMI</name>
<protein>
    <submittedName>
        <fullName evidence="4">Uncharacterized protein</fullName>
    </submittedName>
</protein>
<dbReference type="PANTHER" id="PTHR13414">
    <property type="entry name" value="HUEL-CATION TRANSPORTER"/>
    <property type="match status" value="1"/>
</dbReference>
<dbReference type="EMBL" id="JBFOLJ010000011">
    <property type="protein sequence ID" value="KAL2495983.1"/>
    <property type="molecule type" value="Genomic_DNA"/>
</dbReference>
<keyword evidence="2" id="KW-0677">Repeat</keyword>
<gene>
    <name evidence="4" type="ORF">Fot_39740</name>
</gene>
<keyword evidence="5" id="KW-1185">Reference proteome</keyword>
<evidence type="ECO:0000256" key="3">
    <source>
        <dbReference type="PROSITE-ProRule" id="PRU00708"/>
    </source>
</evidence>
<evidence type="ECO:0000313" key="5">
    <source>
        <dbReference type="Proteomes" id="UP001604277"/>
    </source>
</evidence>
<reference evidence="5" key="1">
    <citation type="submission" date="2024-07" db="EMBL/GenBank/DDBJ databases">
        <title>Two chromosome-level genome assemblies of Korean endemic species Abeliophyllum distichum and Forsythia ovata (Oleaceae).</title>
        <authorList>
            <person name="Jang H."/>
        </authorList>
    </citation>
    <scope>NUCLEOTIDE SEQUENCE [LARGE SCALE GENOMIC DNA]</scope>
</reference>
<sequence>MPVRTRVSWNTMVSGFSSNFDCDKVFWMFSRMEKKGLEPNSVTWTSLLSSFARCGFEDVFEAEGEGETEPMISIGDYLKAYFYSFYNFLLHSCLSGPQKLKYGKGCSGDTIITAKDIILATGFVLLVPKGIEVDDCYSTILLAAMDISFDLTELRRTPIAVQLREQNITGIAETPFLIGRVNELMGGASLASYGASLLVAIHAVRKGAATEGMKVRDYVWRGHDPTSVAVMIEEVEFNIFRSPVAALATTIVSDNNRWVSCRSPQPSAEIIEARTCLAPATKVQFKSHENS</sequence>